<reference evidence="2" key="2">
    <citation type="submission" date="2020-12" db="EMBL/GenBank/DDBJ databases">
        <title>New Spironucleus salmonicida genome in near-complete chromosomes.</title>
        <authorList>
            <person name="Xu F."/>
            <person name="Kurt Z."/>
            <person name="Jimenez-Gonzalez A."/>
            <person name="Astvaldsson A."/>
            <person name="Andersson J.O."/>
            <person name="Svard S.G."/>
        </authorList>
    </citation>
    <scope>NUCLEOTIDE SEQUENCE</scope>
    <source>
        <strain evidence="2">ATCC 50377</strain>
    </source>
</reference>
<gene>
    <name evidence="1" type="ORF">SS50377_20717</name>
    <name evidence="2" type="ORF">SS50377_20743</name>
</gene>
<protein>
    <submittedName>
        <fullName evidence="2">Uncharacterized protein</fullName>
    </submittedName>
</protein>
<reference evidence="2" key="1">
    <citation type="journal article" date="2014" name="PLoS Genet.">
        <title>The Genome of Spironucleus salmonicida Highlights a Fish Pathogen Adapted to Fluctuating Environments.</title>
        <authorList>
            <person name="Xu F."/>
            <person name="Jerlstrom-Hultqvist J."/>
            <person name="Einarsson E."/>
            <person name="Astvaldsson A."/>
            <person name="Svard S.G."/>
            <person name="Andersson J.O."/>
        </authorList>
    </citation>
    <scope>NUCLEOTIDE SEQUENCE</scope>
    <source>
        <strain evidence="2">ATCC 50377</strain>
    </source>
</reference>
<dbReference type="GeneID" id="94294740"/>
<dbReference type="EMBL" id="AUWU02000001">
    <property type="protein sequence ID" value="KAH0577365.1"/>
    <property type="molecule type" value="Genomic_DNA"/>
</dbReference>
<evidence type="ECO:0000313" key="1">
    <source>
        <dbReference type="EMBL" id="KAH0577365.1"/>
    </source>
</evidence>
<dbReference type="Proteomes" id="UP000018208">
    <property type="component" value="Unassembled WGS sequence"/>
</dbReference>
<name>A0A9P8LZX7_9EUKA</name>
<proteinExistence type="predicted"/>
<sequence length="101" mass="11671">MQSQCAWCCGASTKYQLMPPSRNRRARSGAAAQCCFHPVRWSVQYVLARKLDPLSSTFSWRSARKLAKIALKTDTWIEYQSSRVISIEQVSYQMQLYLLTM</sequence>
<dbReference type="EMBL" id="AUWU02000001">
    <property type="protein sequence ID" value="KAH0577391.1"/>
    <property type="molecule type" value="Genomic_DNA"/>
</dbReference>
<evidence type="ECO:0000313" key="2">
    <source>
        <dbReference type="EMBL" id="KAH0577391.1"/>
    </source>
</evidence>
<comment type="caution">
    <text evidence="2">The sequence shown here is derived from an EMBL/GenBank/DDBJ whole genome shotgun (WGS) entry which is preliminary data.</text>
</comment>
<dbReference type="RefSeq" id="XP_067768138.1">
    <property type="nucleotide sequence ID" value="XM_067904656.1"/>
</dbReference>
<keyword evidence="3" id="KW-1185">Reference proteome</keyword>
<dbReference type="AlphaFoldDB" id="A0A9P8LZX7"/>
<organism evidence="2 3">
    <name type="scientific">Spironucleus salmonicida</name>
    <dbReference type="NCBI Taxonomy" id="348837"/>
    <lineage>
        <taxon>Eukaryota</taxon>
        <taxon>Metamonada</taxon>
        <taxon>Diplomonadida</taxon>
        <taxon>Hexamitidae</taxon>
        <taxon>Hexamitinae</taxon>
        <taxon>Spironucleus</taxon>
    </lineage>
</organism>
<dbReference type="KEGG" id="ssao:94294740"/>
<accession>A0A9P8LZX7</accession>
<evidence type="ECO:0000313" key="3">
    <source>
        <dbReference type="Proteomes" id="UP000018208"/>
    </source>
</evidence>